<organism evidence="8 9">
    <name type="scientific">Agromyces terreus</name>
    <dbReference type="NCBI Taxonomy" id="424795"/>
    <lineage>
        <taxon>Bacteria</taxon>
        <taxon>Bacillati</taxon>
        <taxon>Actinomycetota</taxon>
        <taxon>Actinomycetes</taxon>
        <taxon>Micrococcales</taxon>
        <taxon>Microbacteriaceae</taxon>
        <taxon>Agromyces</taxon>
    </lineage>
</organism>
<feature type="chain" id="PRO_5040882330" description="Peptidase S8/S53 domain-containing protein" evidence="6">
    <location>
        <begin position="28"/>
        <end position="414"/>
    </location>
</feature>
<dbReference type="GO" id="GO:0006508">
    <property type="term" value="P:proteolysis"/>
    <property type="evidence" value="ECO:0007669"/>
    <property type="project" value="UniProtKB-KW"/>
</dbReference>
<feature type="transmembrane region" description="Helical" evidence="5">
    <location>
        <begin position="372"/>
        <end position="401"/>
    </location>
</feature>
<dbReference type="Gene3D" id="3.40.50.200">
    <property type="entry name" value="Peptidase S8/S53 domain"/>
    <property type="match status" value="1"/>
</dbReference>
<feature type="active site" description="Charge relay system" evidence="4">
    <location>
        <position position="101"/>
    </location>
</feature>
<keyword evidence="6" id="KW-0732">Signal</keyword>
<dbReference type="Proteomes" id="UP001139722">
    <property type="component" value="Unassembled WGS sequence"/>
</dbReference>
<keyword evidence="2 4" id="KW-0378">Hydrolase</keyword>
<dbReference type="CDD" id="cd00306">
    <property type="entry name" value="Peptidases_S8_S53"/>
    <property type="match status" value="1"/>
</dbReference>
<keyword evidence="1 4" id="KW-0645">Protease</keyword>
<dbReference type="AlphaFoldDB" id="A0A9X2KAA3"/>
<dbReference type="SUPFAM" id="SSF52743">
    <property type="entry name" value="Subtilisin-like"/>
    <property type="match status" value="1"/>
</dbReference>
<evidence type="ECO:0000256" key="2">
    <source>
        <dbReference type="ARBA" id="ARBA00022801"/>
    </source>
</evidence>
<dbReference type="PRINTS" id="PR00723">
    <property type="entry name" value="SUBTILISIN"/>
</dbReference>
<comment type="caution">
    <text evidence="8">The sequence shown here is derived from an EMBL/GenBank/DDBJ whole genome shotgun (WGS) entry which is preliminary data.</text>
</comment>
<accession>A0A9X2KAA3</accession>
<dbReference type="OrthoDB" id="3644449at2"/>
<keyword evidence="3 4" id="KW-0720">Serine protease</keyword>
<dbReference type="Pfam" id="PF00082">
    <property type="entry name" value="Peptidase_S8"/>
    <property type="match status" value="1"/>
</dbReference>
<evidence type="ECO:0000313" key="9">
    <source>
        <dbReference type="Proteomes" id="UP001139722"/>
    </source>
</evidence>
<dbReference type="PROSITE" id="PS51892">
    <property type="entry name" value="SUBTILASE"/>
    <property type="match status" value="1"/>
</dbReference>
<dbReference type="GO" id="GO:0004252">
    <property type="term" value="F:serine-type endopeptidase activity"/>
    <property type="evidence" value="ECO:0007669"/>
    <property type="project" value="UniProtKB-UniRule"/>
</dbReference>
<keyword evidence="5" id="KW-1133">Transmembrane helix</keyword>
<dbReference type="InterPro" id="IPR015500">
    <property type="entry name" value="Peptidase_S8_subtilisin-rel"/>
</dbReference>
<evidence type="ECO:0000313" key="8">
    <source>
        <dbReference type="EMBL" id="MCP2370148.1"/>
    </source>
</evidence>
<protein>
    <recommendedName>
        <fullName evidence="7">Peptidase S8/S53 domain-containing protein</fullName>
    </recommendedName>
</protein>
<dbReference type="InterPro" id="IPR000209">
    <property type="entry name" value="Peptidase_S8/S53_dom"/>
</dbReference>
<feature type="domain" description="Peptidase S8/S53" evidence="7">
    <location>
        <begin position="52"/>
        <end position="297"/>
    </location>
</feature>
<keyword evidence="5" id="KW-0472">Membrane</keyword>
<evidence type="ECO:0000256" key="1">
    <source>
        <dbReference type="ARBA" id="ARBA00022670"/>
    </source>
</evidence>
<dbReference type="RefSeq" id="WP_156998658.1">
    <property type="nucleotide sequence ID" value="NZ_BAAANU010000006.1"/>
</dbReference>
<evidence type="ECO:0000256" key="6">
    <source>
        <dbReference type="SAM" id="SignalP"/>
    </source>
</evidence>
<dbReference type="InterPro" id="IPR036852">
    <property type="entry name" value="Peptidase_S8/S53_dom_sf"/>
</dbReference>
<keyword evidence="5" id="KW-0812">Transmembrane</keyword>
<evidence type="ECO:0000256" key="3">
    <source>
        <dbReference type="ARBA" id="ARBA00022825"/>
    </source>
</evidence>
<feature type="active site" description="Charge relay system" evidence="4">
    <location>
        <position position="264"/>
    </location>
</feature>
<dbReference type="EMBL" id="JAMZDY010000001">
    <property type="protein sequence ID" value="MCP2370148.1"/>
    <property type="molecule type" value="Genomic_DNA"/>
</dbReference>
<feature type="signal peptide" evidence="6">
    <location>
        <begin position="1"/>
        <end position="27"/>
    </location>
</feature>
<evidence type="ECO:0000259" key="7">
    <source>
        <dbReference type="Pfam" id="PF00082"/>
    </source>
</evidence>
<evidence type="ECO:0000256" key="4">
    <source>
        <dbReference type="PROSITE-ProRule" id="PRU01240"/>
    </source>
</evidence>
<keyword evidence="9" id="KW-1185">Reference proteome</keyword>
<sequence length="414" mass="42512">MPRPTLLSFSAAALAAAVVFVPAPATASTATPSNWWYEGYGVAEVHAEGWTGAGVKVAVIDNQILPDAEVLQGADITIDPEPVCGGNLVVVPDEPTDGAVHGVEVTAMLVGNGTGPGEVRGIVPDAEVLFYGLGMDKSGSDEGLSGFGAGIRRALDDGAQVISISQGWEEHQMIDEDADQVARAIASGVPIVTSTPNSMLHLFFKWPWNLNGVVSVAGFAESGVLMGDAETDGRSVVAHPEVTVIAPAEVFRSATDGKGIGGSSLAAPLVAGILAANAQKYPDATGSQLIQSLIHNTGVEDHELQRDETGGTGYGWASLRHTLAVDPSQYPDENPLMDKASGIPTVEQVEQAANGTVEPTAEPNGEPSAETWGAIGVTAAVIGAILLLLIIIAVVIIIVVVTRRSARKASGGAP</sequence>
<proteinExistence type="inferred from homology"/>
<feature type="active site" description="Charge relay system" evidence="4">
    <location>
        <position position="61"/>
    </location>
</feature>
<comment type="similarity">
    <text evidence="4">Belongs to the peptidase S8 family.</text>
</comment>
<name>A0A9X2KAA3_9MICO</name>
<evidence type="ECO:0000256" key="5">
    <source>
        <dbReference type="SAM" id="Phobius"/>
    </source>
</evidence>
<gene>
    <name evidence="8" type="ORF">BJ978_000824</name>
</gene>
<reference evidence="8" key="1">
    <citation type="submission" date="2022-06" db="EMBL/GenBank/DDBJ databases">
        <title>Sequencing the genomes of 1000 actinobacteria strains.</title>
        <authorList>
            <person name="Klenk H.-P."/>
        </authorList>
    </citation>
    <scope>NUCLEOTIDE SEQUENCE</scope>
    <source>
        <strain evidence="8">DSM 22016</strain>
    </source>
</reference>